<dbReference type="InterPro" id="IPR034466">
    <property type="entry name" value="Methyltransferase_Class_B"/>
</dbReference>
<dbReference type="Gene3D" id="3.40.50.280">
    <property type="entry name" value="Cobalamin-binding domain"/>
    <property type="match status" value="1"/>
</dbReference>
<dbReference type="SFLD" id="SFLDG01123">
    <property type="entry name" value="methyltransferase_(Class_B)"/>
    <property type="match status" value="1"/>
</dbReference>
<dbReference type="AlphaFoldDB" id="A0A1H9L3W8"/>
<dbReference type="SFLD" id="SFLDS00029">
    <property type="entry name" value="Radical_SAM"/>
    <property type="match status" value="1"/>
</dbReference>
<dbReference type="EMBL" id="FOGI01000001">
    <property type="protein sequence ID" value="SER06192.1"/>
    <property type="molecule type" value="Genomic_DNA"/>
</dbReference>
<dbReference type="GO" id="GO:0046872">
    <property type="term" value="F:metal ion binding"/>
    <property type="evidence" value="ECO:0007669"/>
    <property type="project" value="UniProtKB-KW"/>
</dbReference>
<dbReference type="STRING" id="155974.SAMN04487818_101444"/>
<dbReference type="Pfam" id="PF04055">
    <property type="entry name" value="Radical_SAM"/>
    <property type="match status" value="1"/>
</dbReference>
<evidence type="ECO:0000259" key="8">
    <source>
        <dbReference type="PROSITE" id="PS51332"/>
    </source>
</evidence>
<evidence type="ECO:0000256" key="6">
    <source>
        <dbReference type="ARBA" id="ARBA00023004"/>
    </source>
</evidence>
<dbReference type="InterPro" id="IPR007197">
    <property type="entry name" value="rSAM"/>
</dbReference>
<keyword evidence="2" id="KW-0489">Methyltransferase</keyword>
<dbReference type="Pfam" id="PF02310">
    <property type="entry name" value="B12-binding"/>
    <property type="match status" value="1"/>
</dbReference>
<evidence type="ECO:0000259" key="9">
    <source>
        <dbReference type="PROSITE" id="PS51918"/>
    </source>
</evidence>
<dbReference type="Proteomes" id="UP000199051">
    <property type="component" value="Unassembled WGS sequence"/>
</dbReference>
<dbReference type="InterPro" id="IPR006638">
    <property type="entry name" value="Elp3/MiaA/NifB-like_rSAM"/>
</dbReference>
<dbReference type="CDD" id="cd01335">
    <property type="entry name" value="Radical_SAM"/>
    <property type="match status" value="1"/>
</dbReference>
<dbReference type="SFLD" id="SFLDG01082">
    <property type="entry name" value="B12-binding_domain_containing"/>
    <property type="match status" value="1"/>
</dbReference>
<dbReference type="PROSITE" id="PS51918">
    <property type="entry name" value="RADICAL_SAM"/>
    <property type="match status" value="1"/>
</dbReference>
<feature type="domain" description="B12-binding" evidence="8">
    <location>
        <begin position="5"/>
        <end position="143"/>
    </location>
</feature>
<evidence type="ECO:0000256" key="3">
    <source>
        <dbReference type="ARBA" id="ARBA00022679"/>
    </source>
</evidence>
<dbReference type="InterPro" id="IPR023404">
    <property type="entry name" value="rSAM_horseshoe"/>
</dbReference>
<evidence type="ECO:0000256" key="4">
    <source>
        <dbReference type="ARBA" id="ARBA00022691"/>
    </source>
</evidence>
<dbReference type="GO" id="GO:0051539">
    <property type="term" value="F:4 iron, 4 sulfur cluster binding"/>
    <property type="evidence" value="ECO:0007669"/>
    <property type="project" value="UniProtKB-KW"/>
</dbReference>
<proteinExistence type="predicted"/>
<dbReference type="RefSeq" id="WP_092774674.1">
    <property type="nucleotide sequence ID" value="NZ_FOGI01000001.1"/>
</dbReference>
<reference evidence="11" key="1">
    <citation type="submission" date="2016-10" db="EMBL/GenBank/DDBJ databases">
        <authorList>
            <person name="Varghese N."/>
            <person name="Submissions S."/>
        </authorList>
    </citation>
    <scope>NUCLEOTIDE SEQUENCE [LARGE SCALE GENOMIC DNA]</scope>
    <source>
        <strain evidence="11">DSM 44260</strain>
    </source>
</reference>
<dbReference type="GO" id="GO:0003824">
    <property type="term" value="F:catalytic activity"/>
    <property type="evidence" value="ECO:0007669"/>
    <property type="project" value="InterPro"/>
</dbReference>
<dbReference type="InterPro" id="IPR058240">
    <property type="entry name" value="rSAM_sf"/>
</dbReference>
<keyword evidence="6" id="KW-0408">Iron</keyword>
<gene>
    <name evidence="10" type="ORF">SAMN04487818_101444</name>
</gene>
<comment type="cofactor">
    <cofactor evidence="1">
        <name>[4Fe-4S] cluster</name>
        <dbReference type="ChEBI" id="CHEBI:49883"/>
    </cofactor>
</comment>
<dbReference type="SUPFAM" id="SSF102114">
    <property type="entry name" value="Radical SAM enzymes"/>
    <property type="match status" value="1"/>
</dbReference>
<evidence type="ECO:0000313" key="11">
    <source>
        <dbReference type="Proteomes" id="UP000199051"/>
    </source>
</evidence>
<dbReference type="InterPro" id="IPR051198">
    <property type="entry name" value="BchE-like"/>
</dbReference>
<dbReference type="PANTHER" id="PTHR43409">
    <property type="entry name" value="ANAEROBIC MAGNESIUM-PROTOPORPHYRIN IX MONOMETHYL ESTER CYCLASE-RELATED"/>
    <property type="match status" value="1"/>
</dbReference>
<sequence length="435" mass="47192">MGGQQVLLVHPGIYDDGNPLAFPPWGALTVGHALRAAGHDVAVLDLNGADLAASLDAALAESSPAVVGVTAKQGVGARRFRAVVDHLAAVAPGLPVVAGGPLVSTFPDPDALIWRGVHTLVLGDGEQAMVAWLDSRPRRGGLVHGVEPPDLDAVGVPSWWSGLPDYVHPARSWPNMAVPGIHVASARGCTRRCTFCYLNAQYPHARFRYVTAGKLHEDLAELNSVTGARGFYFVDDCFIDTRQRRVRDFCARAIADGSPFRYGCDVQLSDLDRYPDLLALMHRAGFRALYVGVESASAETRGRLAKGTLRGGVADVLNRAIDLGYVIRASIGIGWPGEGRADAEATLDLIDSVPRLAFDAYRYYPLPHTPLGERSHWASARARLTPEALSDTAFQDYSDHNDNHSAIPTRDYDALWSQLRMREDERLAAYFATEH</sequence>
<accession>A0A1H9L3W8</accession>
<keyword evidence="4" id="KW-0949">S-adenosyl-L-methionine</keyword>
<dbReference type="InterPro" id="IPR006158">
    <property type="entry name" value="Cobalamin-bd"/>
</dbReference>
<dbReference type="SUPFAM" id="SSF52242">
    <property type="entry name" value="Cobalamin (vitamin B12)-binding domain"/>
    <property type="match status" value="1"/>
</dbReference>
<keyword evidence="7" id="KW-0411">Iron-sulfur</keyword>
<evidence type="ECO:0000256" key="5">
    <source>
        <dbReference type="ARBA" id="ARBA00022723"/>
    </source>
</evidence>
<evidence type="ECO:0000256" key="7">
    <source>
        <dbReference type="ARBA" id="ARBA00023014"/>
    </source>
</evidence>
<evidence type="ECO:0000313" key="10">
    <source>
        <dbReference type="EMBL" id="SER06192.1"/>
    </source>
</evidence>
<feature type="domain" description="Radical SAM core" evidence="9">
    <location>
        <begin position="175"/>
        <end position="395"/>
    </location>
</feature>
<keyword evidence="3" id="KW-0808">Transferase</keyword>
<dbReference type="GO" id="GO:0031419">
    <property type="term" value="F:cobalamin binding"/>
    <property type="evidence" value="ECO:0007669"/>
    <property type="project" value="InterPro"/>
</dbReference>
<protein>
    <submittedName>
        <fullName evidence="10">Radical SAM superfamily enzyme YgiQ, UPF0313 family</fullName>
    </submittedName>
</protein>
<dbReference type="Gene3D" id="3.80.30.20">
    <property type="entry name" value="tm_1862 like domain"/>
    <property type="match status" value="1"/>
</dbReference>
<evidence type="ECO:0000256" key="2">
    <source>
        <dbReference type="ARBA" id="ARBA00022603"/>
    </source>
</evidence>
<dbReference type="SMART" id="SM00729">
    <property type="entry name" value="Elp3"/>
    <property type="match status" value="1"/>
</dbReference>
<name>A0A1H9L3W8_9PSEU</name>
<organism evidence="10 11">
    <name type="scientific">Actinokineospora terrae</name>
    <dbReference type="NCBI Taxonomy" id="155974"/>
    <lineage>
        <taxon>Bacteria</taxon>
        <taxon>Bacillati</taxon>
        <taxon>Actinomycetota</taxon>
        <taxon>Actinomycetes</taxon>
        <taxon>Pseudonocardiales</taxon>
        <taxon>Pseudonocardiaceae</taxon>
        <taxon>Actinokineospora</taxon>
    </lineage>
</organism>
<dbReference type="PROSITE" id="PS51332">
    <property type="entry name" value="B12_BINDING"/>
    <property type="match status" value="1"/>
</dbReference>
<evidence type="ECO:0000256" key="1">
    <source>
        <dbReference type="ARBA" id="ARBA00001966"/>
    </source>
</evidence>
<keyword evidence="5" id="KW-0479">Metal-binding</keyword>
<dbReference type="InterPro" id="IPR036724">
    <property type="entry name" value="Cobalamin-bd_sf"/>
</dbReference>
<keyword evidence="11" id="KW-1185">Reference proteome</keyword>
<dbReference type="PANTHER" id="PTHR43409:SF7">
    <property type="entry name" value="BLL1977 PROTEIN"/>
    <property type="match status" value="1"/>
</dbReference>